<comment type="caution">
    <text evidence="10">The sequence shown here is derived from an EMBL/GenBank/DDBJ whole genome shotgun (WGS) entry which is preliminary data.</text>
</comment>
<keyword evidence="6 7" id="KW-0472">Membrane</keyword>
<sequence>MNEGLVVALRSVIAFFSLLIFARILGKQQISQLTFFDYVLGITIGSTASTLTTDLSSRAWPHWVGLFIWAVLGYMMEKIAMKWRYVGKYIDGEPTIVIADGKILEGELKKIEYRISDILQLLRNKEIFDLNQVKFAILESNGQISILKKAEYQPLTPKDMNISVSPVDMGTEIIYDGIIVDQNLKQFNKNRKWLMKELKKQGIKDASEVFLATLDSSGNFYIDKYADHIKNLVDIGDYKGPY</sequence>
<keyword evidence="3" id="KW-1003">Cell membrane</keyword>
<dbReference type="PANTHER" id="PTHR34582">
    <property type="entry name" value="UPF0702 TRANSMEMBRANE PROTEIN YCAP"/>
    <property type="match status" value="1"/>
</dbReference>
<keyword evidence="4 7" id="KW-0812">Transmembrane</keyword>
<dbReference type="Proteomes" id="UP000175744">
    <property type="component" value="Unassembled WGS sequence"/>
</dbReference>
<gene>
    <name evidence="10" type="ORF">CLOACE_20680</name>
</gene>
<evidence type="ECO:0000259" key="8">
    <source>
        <dbReference type="Pfam" id="PF04239"/>
    </source>
</evidence>
<dbReference type="InterPro" id="IPR007353">
    <property type="entry name" value="DUF421"/>
</dbReference>
<keyword evidence="11" id="KW-1185">Reference proteome</keyword>
<evidence type="ECO:0000256" key="2">
    <source>
        <dbReference type="ARBA" id="ARBA00006448"/>
    </source>
</evidence>
<organism evidence="10 11">
    <name type="scientific">Clostridium acetireducens DSM 10703</name>
    <dbReference type="NCBI Taxonomy" id="1121290"/>
    <lineage>
        <taxon>Bacteria</taxon>
        <taxon>Bacillati</taxon>
        <taxon>Bacillota</taxon>
        <taxon>Clostridia</taxon>
        <taxon>Eubacteriales</taxon>
        <taxon>Clostridiaceae</taxon>
        <taxon>Clostridium</taxon>
    </lineage>
</organism>
<feature type="transmembrane region" description="Helical" evidence="7">
    <location>
        <begin position="59"/>
        <end position="76"/>
    </location>
</feature>
<dbReference type="InterPro" id="IPR023090">
    <property type="entry name" value="UPF0702_alpha/beta_dom_sf"/>
</dbReference>
<evidence type="ECO:0000259" key="9">
    <source>
        <dbReference type="Pfam" id="PF20730"/>
    </source>
</evidence>
<evidence type="ECO:0000256" key="7">
    <source>
        <dbReference type="SAM" id="Phobius"/>
    </source>
</evidence>
<name>A0A1E8EWB0_9CLOT</name>
<feature type="transmembrane region" description="Helical" evidence="7">
    <location>
        <begin position="33"/>
        <end position="53"/>
    </location>
</feature>
<evidence type="ECO:0000256" key="3">
    <source>
        <dbReference type="ARBA" id="ARBA00022475"/>
    </source>
</evidence>
<keyword evidence="5 7" id="KW-1133">Transmembrane helix</keyword>
<evidence type="ECO:0008006" key="12">
    <source>
        <dbReference type="Google" id="ProtNLM"/>
    </source>
</evidence>
<evidence type="ECO:0000313" key="11">
    <source>
        <dbReference type="Proteomes" id="UP000175744"/>
    </source>
</evidence>
<dbReference type="Pfam" id="PF20730">
    <property type="entry name" value="YetF_N"/>
    <property type="match status" value="1"/>
</dbReference>
<evidence type="ECO:0000256" key="1">
    <source>
        <dbReference type="ARBA" id="ARBA00004651"/>
    </source>
</evidence>
<evidence type="ECO:0000313" key="10">
    <source>
        <dbReference type="EMBL" id="OFI01551.1"/>
    </source>
</evidence>
<dbReference type="AlphaFoldDB" id="A0A1E8EWB0"/>
<dbReference type="Pfam" id="PF04239">
    <property type="entry name" value="DUF421"/>
    <property type="match status" value="1"/>
</dbReference>
<comment type="similarity">
    <text evidence="2">Belongs to the UPF0702 family.</text>
</comment>
<dbReference type="RefSeq" id="WP_070111084.1">
    <property type="nucleotide sequence ID" value="NZ_LZFO01000040.1"/>
</dbReference>
<feature type="domain" description="YetF C-terminal" evidence="8">
    <location>
        <begin position="81"/>
        <end position="214"/>
    </location>
</feature>
<feature type="domain" description="YetF-like N-terminal transmembrane" evidence="9">
    <location>
        <begin position="7"/>
        <end position="78"/>
    </location>
</feature>
<comment type="subcellular location">
    <subcellularLocation>
        <location evidence="1">Cell membrane</location>
        <topology evidence="1">Multi-pass membrane protein</topology>
    </subcellularLocation>
</comment>
<dbReference type="InterPro" id="IPR048454">
    <property type="entry name" value="YetF_N"/>
</dbReference>
<dbReference type="OrthoDB" id="9778331at2"/>
<evidence type="ECO:0000256" key="5">
    <source>
        <dbReference type="ARBA" id="ARBA00022989"/>
    </source>
</evidence>
<dbReference type="Gene3D" id="3.30.240.20">
    <property type="entry name" value="bsu07140 like domains"/>
    <property type="match status" value="2"/>
</dbReference>
<evidence type="ECO:0000256" key="4">
    <source>
        <dbReference type="ARBA" id="ARBA00022692"/>
    </source>
</evidence>
<reference evidence="10 11" key="1">
    <citation type="submission" date="2016-06" db="EMBL/GenBank/DDBJ databases">
        <title>Genome sequence of Clostridium acetireducens DSM 10703.</title>
        <authorList>
            <person name="Poehlein A."/>
            <person name="Fluechter S."/>
            <person name="Duerre P."/>
            <person name="Daniel R."/>
        </authorList>
    </citation>
    <scope>NUCLEOTIDE SEQUENCE [LARGE SCALE GENOMIC DNA]</scope>
    <source>
        <strain evidence="10 11">DSM 10703</strain>
    </source>
</reference>
<protein>
    <recommendedName>
        <fullName evidence="12">DUF421 domain-containing protein</fullName>
    </recommendedName>
</protein>
<feature type="transmembrane region" description="Helical" evidence="7">
    <location>
        <begin position="6"/>
        <end position="26"/>
    </location>
</feature>
<dbReference type="EMBL" id="LZFO01000040">
    <property type="protein sequence ID" value="OFI01551.1"/>
    <property type="molecule type" value="Genomic_DNA"/>
</dbReference>
<accession>A0A1E8EWB0</accession>
<evidence type="ECO:0000256" key="6">
    <source>
        <dbReference type="ARBA" id="ARBA00023136"/>
    </source>
</evidence>
<dbReference type="GO" id="GO:0005886">
    <property type="term" value="C:plasma membrane"/>
    <property type="evidence" value="ECO:0007669"/>
    <property type="project" value="UniProtKB-SubCell"/>
</dbReference>
<proteinExistence type="inferred from homology"/>
<dbReference type="PATRIC" id="fig|1121290.3.peg.2079"/>
<dbReference type="PANTHER" id="PTHR34582:SF7">
    <property type="entry name" value="UPF0702 TRANSMEMBRANE PROTEIN YDFS"/>
    <property type="match status" value="1"/>
</dbReference>
<dbReference type="STRING" id="1121290.CLAOCE_20680"/>